<evidence type="ECO:0000313" key="1">
    <source>
        <dbReference type="EMBL" id="KKW90351.1"/>
    </source>
</evidence>
<proteinExistence type="predicted"/>
<dbReference type="InterPro" id="IPR032710">
    <property type="entry name" value="NTF2-like_dom_sf"/>
</dbReference>
<evidence type="ECO:0000313" key="2">
    <source>
        <dbReference type="Proteomes" id="UP000033874"/>
    </source>
</evidence>
<dbReference type="EMBL" id="LBIC01000010">
    <property type="protein sequence ID" value="KKW90351.1"/>
    <property type="molecule type" value="Genomic_DNA"/>
</dbReference>
<protein>
    <recommendedName>
        <fullName evidence="3">SnoaL-like domain-containing protein</fullName>
    </recommendedName>
</protein>
<dbReference type="SUPFAM" id="SSF54427">
    <property type="entry name" value="NTF2-like"/>
    <property type="match status" value="1"/>
</dbReference>
<dbReference type="AlphaFoldDB" id="A0A0M3AN40"/>
<name>A0A0M3AN40_9SPHN</name>
<organism evidence="1 2">
    <name type="scientific">Sphingobium chungbukense</name>
    <dbReference type="NCBI Taxonomy" id="56193"/>
    <lineage>
        <taxon>Bacteria</taxon>
        <taxon>Pseudomonadati</taxon>
        <taxon>Pseudomonadota</taxon>
        <taxon>Alphaproteobacteria</taxon>
        <taxon>Sphingomonadales</taxon>
        <taxon>Sphingomonadaceae</taxon>
        <taxon>Sphingobium</taxon>
    </lineage>
</organism>
<gene>
    <name evidence="1" type="ORF">YP76_20340</name>
</gene>
<dbReference type="STRING" id="56193.YP76_20340"/>
<dbReference type="PATRIC" id="fig|56193.3.peg.4274"/>
<dbReference type="GO" id="GO:0030638">
    <property type="term" value="P:polyketide metabolic process"/>
    <property type="evidence" value="ECO:0007669"/>
    <property type="project" value="InterPro"/>
</dbReference>
<dbReference type="Gene3D" id="3.10.450.50">
    <property type="match status" value="1"/>
</dbReference>
<comment type="caution">
    <text evidence="1">The sequence shown here is derived from an EMBL/GenBank/DDBJ whole genome shotgun (WGS) entry which is preliminary data.</text>
</comment>
<evidence type="ECO:0008006" key="3">
    <source>
        <dbReference type="Google" id="ProtNLM"/>
    </source>
</evidence>
<accession>A0A0M3AN40</accession>
<dbReference type="Pfam" id="PF07366">
    <property type="entry name" value="SnoaL"/>
    <property type="match status" value="1"/>
</dbReference>
<sequence length="144" mass="16716">MSDNDVTRALFDRWERVWNHGELDLVPTCVAPRYLRHEEAGDRIVTPESYAAEIVALKRDRPDFLILAHDYSFQGDRAWYRVSMRWTDRATDALQTRAAMQSYRIKDGKLAETWVMSWAVGSSWTDAAPLDSWTSPILPHFDRA</sequence>
<reference evidence="1 2" key="1">
    <citation type="submission" date="2015-04" db="EMBL/GenBank/DDBJ databases">
        <title>Genome sequence of aromatic hydrocarbons-degrading Sphingobium chungbukense DJ77.</title>
        <authorList>
            <person name="Kim Y.-C."/>
            <person name="Chae J.-C."/>
        </authorList>
    </citation>
    <scope>NUCLEOTIDE SEQUENCE [LARGE SCALE GENOMIC DNA]</scope>
    <source>
        <strain evidence="1 2">DJ77</strain>
    </source>
</reference>
<dbReference type="InterPro" id="IPR009959">
    <property type="entry name" value="Cyclase_SnoaL-like"/>
</dbReference>
<dbReference type="Proteomes" id="UP000033874">
    <property type="component" value="Unassembled WGS sequence"/>
</dbReference>
<dbReference type="RefSeq" id="WP_046765437.1">
    <property type="nucleotide sequence ID" value="NZ_LBIC01000010.1"/>
</dbReference>
<keyword evidence="2" id="KW-1185">Reference proteome</keyword>